<dbReference type="STRING" id="1114924.SAMN05216258_102429"/>
<evidence type="ECO:0000259" key="6">
    <source>
        <dbReference type="Pfam" id="PF04893"/>
    </source>
</evidence>
<keyword evidence="4 5" id="KW-0472">Membrane</keyword>
<keyword evidence="8" id="KW-1185">Reference proteome</keyword>
<dbReference type="Pfam" id="PF04893">
    <property type="entry name" value="Yip1"/>
    <property type="match status" value="1"/>
</dbReference>
<sequence length="213" mass="21739">MSDAAASPAGRPAPRGLVGRIAAAWTGRHREVIRADLAGELTEARLLAYAMGAGLLMLLASLPTVLAERARQAAITGGEAAIPSVGEVVTMQVVADLFFVPLFLYGVAALLRIVLRLFGGTGGWQATRLAVFWAPLAAAPATLLGAALASLLTVAGAGTLAISIPGELAGLAGLWFWCAGLAEAHGFRRAWPGFVVIVALWLAALALLGPVAA</sequence>
<comment type="subcellular location">
    <subcellularLocation>
        <location evidence="1">Membrane</location>
        <topology evidence="1">Multi-pass membrane protein</topology>
    </subcellularLocation>
</comment>
<feature type="transmembrane region" description="Helical" evidence="5">
    <location>
        <begin position="158"/>
        <end position="178"/>
    </location>
</feature>
<feature type="transmembrane region" description="Helical" evidence="5">
    <location>
        <begin position="130"/>
        <end position="152"/>
    </location>
</feature>
<dbReference type="AlphaFoldDB" id="A0A1I3D7W1"/>
<keyword evidence="3 5" id="KW-1133">Transmembrane helix</keyword>
<dbReference type="EMBL" id="FOQH01000002">
    <property type="protein sequence ID" value="SFH82658.1"/>
    <property type="molecule type" value="Genomic_DNA"/>
</dbReference>
<proteinExistence type="predicted"/>
<reference evidence="7 8" key="1">
    <citation type="submission" date="2016-10" db="EMBL/GenBank/DDBJ databases">
        <authorList>
            <person name="de Groot N.N."/>
        </authorList>
    </citation>
    <scope>NUCLEOTIDE SEQUENCE [LARGE SCALE GENOMIC DNA]</scope>
    <source>
        <strain evidence="7 8">CGMCC 1.11030</strain>
    </source>
</reference>
<evidence type="ECO:0000256" key="4">
    <source>
        <dbReference type="ARBA" id="ARBA00023136"/>
    </source>
</evidence>
<evidence type="ECO:0000313" key="7">
    <source>
        <dbReference type="EMBL" id="SFH82658.1"/>
    </source>
</evidence>
<evidence type="ECO:0000256" key="3">
    <source>
        <dbReference type="ARBA" id="ARBA00022989"/>
    </source>
</evidence>
<evidence type="ECO:0000313" key="8">
    <source>
        <dbReference type="Proteomes" id="UP000199377"/>
    </source>
</evidence>
<dbReference type="InterPro" id="IPR006977">
    <property type="entry name" value="Yip1_dom"/>
</dbReference>
<evidence type="ECO:0000256" key="5">
    <source>
        <dbReference type="SAM" id="Phobius"/>
    </source>
</evidence>
<organism evidence="7 8">
    <name type="scientific">Albimonas pacifica</name>
    <dbReference type="NCBI Taxonomy" id="1114924"/>
    <lineage>
        <taxon>Bacteria</taxon>
        <taxon>Pseudomonadati</taxon>
        <taxon>Pseudomonadota</taxon>
        <taxon>Alphaproteobacteria</taxon>
        <taxon>Rhodobacterales</taxon>
        <taxon>Paracoccaceae</taxon>
        <taxon>Albimonas</taxon>
    </lineage>
</organism>
<name>A0A1I3D7W1_9RHOB</name>
<protein>
    <recommendedName>
        <fullName evidence="6">Yip1 domain-containing protein</fullName>
    </recommendedName>
</protein>
<feature type="transmembrane region" description="Helical" evidence="5">
    <location>
        <begin position="98"/>
        <end position="118"/>
    </location>
</feature>
<evidence type="ECO:0000256" key="1">
    <source>
        <dbReference type="ARBA" id="ARBA00004141"/>
    </source>
</evidence>
<feature type="transmembrane region" description="Helical" evidence="5">
    <location>
        <begin position="46"/>
        <end position="66"/>
    </location>
</feature>
<keyword evidence="2 5" id="KW-0812">Transmembrane</keyword>
<feature type="domain" description="Yip1" evidence="6">
    <location>
        <begin position="64"/>
        <end position="208"/>
    </location>
</feature>
<evidence type="ECO:0000256" key="2">
    <source>
        <dbReference type="ARBA" id="ARBA00022692"/>
    </source>
</evidence>
<gene>
    <name evidence="7" type="ORF">SAMN05216258_102429</name>
</gene>
<dbReference type="Proteomes" id="UP000199377">
    <property type="component" value="Unassembled WGS sequence"/>
</dbReference>
<feature type="transmembrane region" description="Helical" evidence="5">
    <location>
        <begin position="190"/>
        <end position="212"/>
    </location>
</feature>
<dbReference type="GO" id="GO:0016020">
    <property type="term" value="C:membrane"/>
    <property type="evidence" value="ECO:0007669"/>
    <property type="project" value="UniProtKB-SubCell"/>
</dbReference>
<dbReference type="OrthoDB" id="7771437at2"/>
<accession>A0A1I3D7W1</accession>
<dbReference type="RefSeq" id="WP_092858473.1">
    <property type="nucleotide sequence ID" value="NZ_FOQH01000002.1"/>
</dbReference>